<dbReference type="PROSITE" id="PS50297">
    <property type="entry name" value="ANK_REP_REGION"/>
    <property type="match status" value="1"/>
</dbReference>
<feature type="compositionally biased region" description="Low complexity" evidence="9">
    <location>
        <begin position="1026"/>
        <end position="1037"/>
    </location>
</feature>
<dbReference type="InterPro" id="IPR014756">
    <property type="entry name" value="Ig_E-set"/>
</dbReference>
<dbReference type="CDD" id="cd00102">
    <property type="entry name" value="IPT"/>
    <property type="match status" value="1"/>
</dbReference>
<keyword evidence="3 8" id="KW-0040">ANK repeat</keyword>
<dbReference type="InterPro" id="IPR036770">
    <property type="entry name" value="Ankyrin_rpt-contain_sf"/>
</dbReference>
<dbReference type="SUPFAM" id="SSF81296">
    <property type="entry name" value="E set domains"/>
    <property type="match status" value="1"/>
</dbReference>
<dbReference type="EMBL" id="JAVFWL010000002">
    <property type="protein sequence ID" value="KAK6732976.1"/>
    <property type="molecule type" value="Genomic_DNA"/>
</dbReference>
<dbReference type="InterPro" id="IPR002909">
    <property type="entry name" value="IPT_dom"/>
</dbReference>
<name>A0ABR1C4N6_NECAM</name>
<accession>A0ABR1C4N6</accession>
<keyword evidence="5" id="KW-0804">Transcription</keyword>
<dbReference type="PANTHER" id="PTHR23335:SF1">
    <property type="entry name" value="CALMODULIN-BINDING TRANSCRIPTION ACTIVATOR, ISOFORM F"/>
    <property type="match status" value="1"/>
</dbReference>
<dbReference type="Gene3D" id="1.25.40.20">
    <property type="entry name" value="Ankyrin repeat-containing domain"/>
    <property type="match status" value="1"/>
</dbReference>
<evidence type="ECO:0000256" key="3">
    <source>
        <dbReference type="ARBA" id="ARBA00023043"/>
    </source>
</evidence>
<keyword evidence="6" id="KW-0539">Nucleus</keyword>
<evidence type="ECO:0000259" key="10">
    <source>
        <dbReference type="PROSITE" id="PS51437"/>
    </source>
</evidence>
<dbReference type="Gene3D" id="3.30.420.10">
    <property type="entry name" value="Ribonuclease H-like superfamily/Ribonuclease H"/>
    <property type="match status" value="1"/>
</dbReference>
<dbReference type="InterPro" id="IPR005559">
    <property type="entry name" value="CG-1_dom"/>
</dbReference>
<dbReference type="PANTHER" id="PTHR23335">
    <property type="entry name" value="CALMODULIN-BINDING TRANSCRIPTION ACTIVATOR CAMTA"/>
    <property type="match status" value="1"/>
</dbReference>
<reference evidence="11 12" key="1">
    <citation type="submission" date="2023-08" db="EMBL/GenBank/DDBJ databases">
        <title>A Necator americanus chromosomal reference genome.</title>
        <authorList>
            <person name="Ilik V."/>
            <person name="Petrzelkova K.J."/>
            <person name="Pardy F."/>
            <person name="Fuh T."/>
            <person name="Niatou-Singa F.S."/>
            <person name="Gouil Q."/>
            <person name="Baker L."/>
            <person name="Ritchie M.E."/>
            <person name="Jex A.R."/>
            <person name="Gazzola D."/>
            <person name="Li H."/>
            <person name="Toshio Fujiwara R."/>
            <person name="Zhan B."/>
            <person name="Aroian R.V."/>
            <person name="Pafco B."/>
            <person name="Schwarz E.M."/>
        </authorList>
    </citation>
    <scope>NUCLEOTIDE SEQUENCE [LARGE SCALE GENOMIC DNA]</scope>
    <source>
        <strain evidence="11 12">Aroian</strain>
        <tissue evidence="11">Whole animal</tissue>
    </source>
</reference>
<dbReference type="PROSITE" id="PS50088">
    <property type="entry name" value="ANK_REPEAT"/>
    <property type="match status" value="1"/>
</dbReference>
<comment type="subunit">
    <text evidence="7">May interact with calmodulin.</text>
</comment>
<dbReference type="InterPro" id="IPR036397">
    <property type="entry name" value="RNaseH_sf"/>
</dbReference>
<dbReference type="SMART" id="SM00248">
    <property type="entry name" value="ANK"/>
    <property type="match status" value="2"/>
</dbReference>
<keyword evidence="12" id="KW-1185">Reference proteome</keyword>
<protein>
    <recommendedName>
        <fullName evidence="10">CG-1 domain-containing protein</fullName>
    </recommendedName>
</protein>
<feature type="compositionally biased region" description="Low complexity" evidence="9">
    <location>
        <begin position="549"/>
        <end position="565"/>
    </location>
</feature>
<evidence type="ECO:0000256" key="1">
    <source>
        <dbReference type="ARBA" id="ARBA00004123"/>
    </source>
</evidence>
<keyword evidence="4" id="KW-0010">Activator</keyword>
<dbReference type="Pfam" id="PF01833">
    <property type="entry name" value="TIG"/>
    <property type="match status" value="1"/>
</dbReference>
<evidence type="ECO:0000256" key="8">
    <source>
        <dbReference type="PROSITE-ProRule" id="PRU00023"/>
    </source>
</evidence>
<gene>
    <name evidence="11" type="primary">Necator_chrII.g4802</name>
    <name evidence="11" type="ORF">RB195_017010</name>
</gene>
<proteinExistence type="inferred from homology"/>
<dbReference type="PROSITE" id="PS51437">
    <property type="entry name" value="CG_1"/>
    <property type="match status" value="1"/>
</dbReference>
<dbReference type="Gene3D" id="2.60.40.10">
    <property type="entry name" value="Immunoglobulins"/>
    <property type="match status" value="1"/>
</dbReference>
<feature type="compositionally biased region" description="Basic and acidic residues" evidence="9">
    <location>
        <begin position="535"/>
        <end position="548"/>
    </location>
</feature>
<feature type="domain" description="CG-1" evidence="10">
    <location>
        <begin position="253"/>
        <end position="379"/>
    </location>
</feature>
<evidence type="ECO:0000313" key="12">
    <source>
        <dbReference type="Proteomes" id="UP001303046"/>
    </source>
</evidence>
<comment type="similarity">
    <text evidence="2">Belongs to the CAMTA family.</text>
</comment>
<evidence type="ECO:0000256" key="4">
    <source>
        <dbReference type="ARBA" id="ARBA00023159"/>
    </source>
</evidence>
<evidence type="ECO:0000313" key="11">
    <source>
        <dbReference type="EMBL" id="KAK6732976.1"/>
    </source>
</evidence>
<feature type="repeat" description="ANK" evidence="8">
    <location>
        <begin position="766"/>
        <end position="788"/>
    </location>
</feature>
<dbReference type="SMART" id="SM01076">
    <property type="entry name" value="CG-1"/>
    <property type="match status" value="1"/>
</dbReference>
<feature type="compositionally biased region" description="Polar residues" evidence="9">
    <location>
        <begin position="1047"/>
        <end position="1057"/>
    </location>
</feature>
<comment type="caution">
    <text evidence="11">The sequence shown here is derived from an EMBL/GenBank/DDBJ whole genome shotgun (WGS) entry which is preliminary data.</text>
</comment>
<dbReference type="InterPro" id="IPR013783">
    <property type="entry name" value="Ig-like_fold"/>
</dbReference>
<dbReference type="Proteomes" id="UP001303046">
    <property type="component" value="Unassembled WGS sequence"/>
</dbReference>
<evidence type="ECO:0000256" key="6">
    <source>
        <dbReference type="ARBA" id="ARBA00023242"/>
    </source>
</evidence>
<feature type="region of interest" description="Disordered" evidence="9">
    <location>
        <begin position="863"/>
        <end position="898"/>
    </location>
</feature>
<dbReference type="Pfam" id="PF00023">
    <property type="entry name" value="Ank"/>
    <property type="match status" value="1"/>
</dbReference>
<sequence>MIALILPNPLFRFIDPIVRLRQQGKTHYEEISYEIDRCYRVNSSTTAREVASRLAPRGIRVSEPYIKRIRVKLGYENKTTKYCHTIRDVNKEVRVLFCEEMLHAGTTFSDCVFTDECTIQGFGRLVQDNAPAHVSLYTKRKMEEWQMETLDWPAGSPDLNPIDLVRGNMKTSIRNQIAKEPESFRLPTLTVAGPPRDGVAPLILIRMPLAYDRVDENTAKFWKHEVVREFMIPLNASHPPHNGQPPPTMAVFPTDQFNAINASWNSNQEIAQLLYSAPNHPEWIAQQVSIRPQTGAQYMFCRFDGNWFKMDGYEWKKRREGKLIREDHMKLKVNKQEILSANYAHSSVVPTFHRRVYWLTSNPEYALVHYLNTETETNLKNIMDKISACIKLNSLNLTQQQLLDQVSPIYANLLSQQDIACICEKLYSSHIFSSSGHNDLDSAVQPSIPNSVVTQQNNISSHIPHGSSHHLERRNSCSSAFRPGLSSLILRRQPSTFSDSVDVSYGGASAMNGMIDGTPLREVTSYPADCCSHSGETHRSSNQDEDIKSTSLQPSQPASASSYQPDNQQSTCLTPITDITPNSGCIKGGTKVLVIGGWYMKGHDYSVMFGERRVAAKLIQVGVLSVIVPPTLMNGVVPVRVLCNGQIISSSSEFTYNDENDELTTAALRQCMVDRLQVVVHAFGAMEKLQWVASMDEDSILSLLQSLAGRHLSLPTLLSAHPTLPSRTILHIAAALDYHKVIEHVLGWRRDLPFTREFDPLARDGEGRTPLHVAVAAGHVASARVLVRACRTTVDVLDDRGRTPCDLSCDEQMMRLTARTADRDADEQRTLPKNAEDVEHVTSTALWVLTNGETVTDEHLLRDRLPPDVEGEDSSSSILSDSAKDDHDLNRPGPSRARWCDEPLHVEISMDTDVHVPDSPKMADLFEAVTSPGIMLNDGVRAKMALLAQQIIDALPDRIKNDAHPLLDDDSMSTDVNTQSAFAYPDHNPFLSNLSHDCPADWEFHQYFANNHYRVPTDKSAEDVLSSFSGQPSSPSFDHNHLYPNKADNSSFGSTRENTLESTSFDFDKDLGEFFNMRVDGEEDPIRQRLGDLKLSGNDLSITRD</sequence>
<dbReference type="InterPro" id="IPR002110">
    <property type="entry name" value="Ankyrin_rpt"/>
</dbReference>
<evidence type="ECO:0000256" key="9">
    <source>
        <dbReference type="SAM" id="MobiDB-lite"/>
    </source>
</evidence>
<dbReference type="Pfam" id="PF03859">
    <property type="entry name" value="CG-1"/>
    <property type="match status" value="1"/>
</dbReference>
<comment type="subcellular location">
    <subcellularLocation>
        <location evidence="1">Nucleus</location>
    </subcellularLocation>
</comment>
<feature type="region of interest" description="Disordered" evidence="9">
    <location>
        <begin position="526"/>
        <end position="574"/>
    </location>
</feature>
<evidence type="ECO:0000256" key="7">
    <source>
        <dbReference type="ARBA" id="ARBA00029480"/>
    </source>
</evidence>
<feature type="region of interest" description="Disordered" evidence="9">
    <location>
        <begin position="1024"/>
        <end position="1057"/>
    </location>
</feature>
<organism evidence="11 12">
    <name type="scientific">Necator americanus</name>
    <name type="common">Human hookworm</name>
    <dbReference type="NCBI Taxonomy" id="51031"/>
    <lineage>
        <taxon>Eukaryota</taxon>
        <taxon>Metazoa</taxon>
        <taxon>Ecdysozoa</taxon>
        <taxon>Nematoda</taxon>
        <taxon>Chromadorea</taxon>
        <taxon>Rhabditida</taxon>
        <taxon>Rhabditina</taxon>
        <taxon>Rhabditomorpha</taxon>
        <taxon>Strongyloidea</taxon>
        <taxon>Ancylostomatidae</taxon>
        <taxon>Bunostominae</taxon>
        <taxon>Necator</taxon>
    </lineage>
</organism>
<dbReference type="SUPFAM" id="SSF48403">
    <property type="entry name" value="Ankyrin repeat"/>
    <property type="match status" value="1"/>
</dbReference>
<evidence type="ECO:0000256" key="5">
    <source>
        <dbReference type="ARBA" id="ARBA00023163"/>
    </source>
</evidence>
<evidence type="ECO:0000256" key="2">
    <source>
        <dbReference type="ARBA" id="ARBA00008267"/>
    </source>
</evidence>